<proteinExistence type="predicted"/>
<evidence type="ECO:0000313" key="3">
    <source>
        <dbReference type="Proteomes" id="UP000611521"/>
    </source>
</evidence>
<dbReference type="PANTHER" id="PTHR33164:SF43">
    <property type="entry name" value="HTH-TYPE TRANSCRIPTIONAL REPRESSOR YETL"/>
    <property type="match status" value="1"/>
</dbReference>
<dbReference type="InterPro" id="IPR036390">
    <property type="entry name" value="WH_DNA-bd_sf"/>
</dbReference>
<dbReference type="InterPro" id="IPR039422">
    <property type="entry name" value="MarR/SlyA-like"/>
</dbReference>
<dbReference type="PRINTS" id="PR00598">
    <property type="entry name" value="HTHMARR"/>
</dbReference>
<sequence length="169" mass="18949">MIDPRVIDPGQQLVSVEGLSDSEIDQVVRVLSALRRWRETEQRISWQSRTEMKLNETDMEALRFLVASLNNGVLVTAGMLADHLRISTSSTTKMLDRLARAGHVTRTPHPTDRRAVTVSITPDTHEQVRDSVGRVHADRFAAVAELTPGERDVVARFLERLARGDDDRG</sequence>
<feature type="domain" description="HTH marR-type" evidence="1">
    <location>
        <begin position="24"/>
        <end position="163"/>
    </location>
</feature>
<evidence type="ECO:0000259" key="1">
    <source>
        <dbReference type="PROSITE" id="PS50995"/>
    </source>
</evidence>
<dbReference type="EMBL" id="JACSPX010000003">
    <property type="protein sequence ID" value="MBD8012695.1"/>
    <property type="molecule type" value="Genomic_DNA"/>
</dbReference>
<dbReference type="InterPro" id="IPR036388">
    <property type="entry name" value="WH-like_DNA-bd_sf"/>
</dbReference>
<name>A0ABR8W6P6_9MICO</name>
<keyword evidence="3" id="KW-1185">Reference proteome</keyword>
<dbReference type="PANTHER" id="PTHR33164">
    <property type="entry name" value="TRANSCRIPTIONAL REGULATOR, MARR FAMILY"/>
    <property type="match status" value="1"/>
</dbReference>
<comment type="caution">
    <text evidence="2">The sequence shown here is derived from an EMBL/GenBank/DDBJ whole genome shotgun (WGS) entry which is preliminary data.</text>
</comment>
<dbReference type="SMART" id="SM00347">
    <property type="entry name" value="HTH_MARR"/>
    <property type="match status" value="1"/>
</dbReference>
<organism evidence="2 3">
    <name type="scientific">Microbacterium commune</name>
    <dbReference type="NCBI Taxonomy" id="2762219"/>
    <lineage>
        <taxon>Bacteria</taxon>
        <taxon>Bacillati</taxon>
        <taxon>Actinomycetota</taxon>
        <taxon>Actinomycetes</taxon>
        <taxon>Micrococcales</taxon>
        <taxon>Microbacteriaceae</taxon>
        <taxon>Microbacterium</taxon>
    </lineage>
</organism>
<protein>
    <submittedName>
        <fullName evidence="2">MarR family transcriptional regulator</fullName>
    </submittedName>
</protein>
<accession>A0ABR8W6P6</accession>
<dbReference type="Pfam" id="PF12802">
    <property type="entry name" value="MarR_2"/>
    <property type="match status" value="1"/>
</dbReference>
<gene>
    <name evidence="2" type="ORF">H9633_10345</name>
</gene>
<dbReference type="PROSITE" id="PS50995">
    <property type="entry name" value="HTH_MARR_2"/>
    <property type="match status" value="1"/>
</dbReference>
<dbReference type="InterPro" id="IPR000835">
    <property type="entry name" value="HTH_MarR-typ"/>
</dbReference>
<dbReference type="SUPFAM" id="SSF46785">
    <property type="entry name" value="Winged helix' DNA-binding domain"/>
    <property type="match status" value="1"/>
</dbReference>
<dbReference type="Proteomes" id="UP000611521">
    <property type="component" value="Unassembled WGS sequence"/>
</dbReference>
<reference evidence="2 3" key="1">
    <citation type="submission" date="2020-08" db="EMBL/GenBank/DDBJ databases">
        <title>A Genomic Blueprint of the Chicken Gut Microbiome.</title>
        <authorList>
            <person name="Gilroy R."/>
            <person name="Ravi A."/>
            <person name="Getino M."/>
            <person name="Pursley I."/>
            <person name="Horton D.L."/>
            <person name="Alikhan N.-F."/>
            <person name="Baker D."/>
            <person name="Gharbi K."/>
            <person name="Hall N."/>
            <person name="Watson M."/>
            <person name="Adriaenssens E.M."/>
            <person name="Foster-Nyarko E."/>
            <person name="Jarju S."/>
            <person name="Secka A."/>
            <person name="Antonio M."/>
            <person name="Oren A."/>
            <person name="Chaudhuri R."/>
            <person name="La Ragione R.M."/>
            <person name="Hildebrand F."/>
            <person name="Pallen M.J."/>
        </authorList>
    </citation>
    <scope>NUCLEOTIDE SEQUENCE [LARGE SCALE GENOMIC DNA]</scope>
    <source>
        <strain evidence="2 3">Re1</strain>
    </source>
</reference>
<dbReference type="Gene3D" id="1.10.10.10">
    <property type="entry name" value="Winged helix-like DNA-binding domain superfamily/Winged helix DNA-binding domain"/>
    <property type="match status" value="1"/>
</dbReference>
<evidence type="ECO:0000313" key="2">
    <source>
        <dbReference type="EMBL" id="MBD8012695.1"/>
    </source>
</evidence>